<protein>
    <recommendedName>
        <fullName evidence="1">Reverse transcriptase domain-containing protein</fullName>
    </recommendedName>
</protein>
<dbReference type="PANTHER" id="PTHR33050:SF7">
    <property type="entry name" value="RIBONUCLEASE H"/>
    <property type="match status" value="1"/>
</dbReference>
<name>A0A5J4UX77_9EUKA</name>
<evidence type="ECO:0000313" key="2">
    <source>
        <dbReference type="EMBL" id="KAA6374844.1"/>
    </source>
</evidence>
<dbReference type="InterPro" id="IPR000477">
    <property type="entry name" value="RT_dom"/>
</dbReference>
<dbReference type="Proteomes" id="UP000324800">
    <property type="component" value="Unassembled WGS sequence"/>
</dbReference>
<reference evidence="2 3" key="1">
    <citation type="submission" date="2019-03" db="EMBL/GenBank/DDBJ databases">
        <title>Single cell metagenomics reveals metabolic interactions within the superorganism composed of flagellate Streblomastix strix and complex community of Bacteroidetes bacteria on its surface.</title>
        <authorList>
            <person name="Treitli S.C."/>
            <person name="Kolisko M."/>
            <person name="Husnik F."/>
            <person name="Keeling P."/>
            <person name="Hampl V."/>
        </authorList>
    </citation>
    <scope>NUCLEOTIDE SEQUENCE [LARGE SCALE GENOMIC DNA]</scope>
    <source>
        <strain evidence="2">ST1C</strain>
    </source>
</reference>
<gene>
    <name evidence="2" type="ORF">EZS28_029628</name>
</gene>
<organism evidence="2 3">
    <name type="scientific">Streblomastix strix</name>
    <dbReference type="NCBI Taxonomy" id="222440"/>
    <lineage>
        <taxon>Eukaryota</taxon>
        <taxon>Metamonada</taxon>
        <taxon>Preaxostyla</taxon>
        <taxon>Oxymonadida</taxon>
        <taxon>Streblomastigidae</taxon>
        <taxon>Streblomastix</taxon>
    </lineage>
</organism>
<dbReference type="Gene3D" id="3.10.10.10">
    <property type="entry name" value="HIV Type 1 Reverse Transcriptase, subunit A, domain 1"/>
    <property type="match status" value="1"/>
</dbReference>
<dbReference type="InterPro" id="IPR052055">
    <property type="entry name" value="Hepadnavirus_pol/RT"/>
</dbReference>
<dbReference type="Gene3D" id="3.30.70.270">
    <property type="match status" value="1"/>
</dbReference>
<dbReference type="InterPro" id="IPR043502">
    <property type="entry name" value="DNA/RNA_pol_sf"/>
</dbReference>
<dbReference type="SUPFAM" id="SSF56672">
    <property type="entry name" value="DNA/RNA polymerases"/>
    <property type="match status" value="1"/>
</dbReference>
<dbReference type="InterPro" id="IPR043128">
    <property type="entry name" value="Rev_trsase/Diguanyl_cyclase"/>
</dbReference>
<dbReference type="EMBL" id="SNRW01011674">
    <property type="protein sequence ID" value="KAA6374844.1"/>
    <property type="molecule type" value="Genomic_DNA"/>
</dbReference>
<dbReference type="AlphaFoldDB" id="A0A5J4UX77"/>
<dbReference type="Pfam" id="PF00078">
    <property type="entry name" value="RVT_1"/>
    <property type="match status" value="1"/>
</dbReference>
<sequence>MEAYNEMLQEELQEGIIEEISKEQVKWCNPIFLVPKLQGERRKILYASLPNEEIQPLHFQMNGVEQVLYILIHNDQAITLDLKSVFHHLIVYLPHRAYLAFEVDNHLNQYRAMPFACKHSPIFFTQAFTLLLTEIHKRTDIRIINYSDDLLLLHQDKKWLFISNTTYNQYPRTIWLENSLEQVTINTEIGDKLPLMDMEYERNEYFNIQRQKTPVNEVSQTIYQEHTKTQNNQNQTNSSSDRKTELLENSIQRSISLSNANRFNENKSGQNIRLNWNDGLSAGCPERTLLVDQEISKKYEVINLRPNSTGNSSNRYFTLRVGRNSRIGFQRDSSCSQSMAKLPDTLSKQQERTACHSFRSNRFSKSLQRAADNQSFNQIRQLYSNI</sequence>
<evidence type="ECO:0000313" key="3">
    <source>
        <dbReference type="Proteomes" id="UP000324800"/>
    </source>
</evidence>
<comment type="caution">
    <text evidence="2">The sequence shown here is derived from an EMBL/GenBank/DDBJ whole genome shotgun (WGS) entry which is preliminary data.</text>
</comment>
<proteinExistence type="predicted"/>
<feature type="domain" description="Reverse transcriptase" evidence="1">
    <location>
        <begin position="70"/>
        <end position="158"/>
    </location>
</feature>
<evidence type="ECO:0000259" key="1">
    <source>
        <dbReference type="Pfam" id="PF00078"/>
    </source>
</evidence>
<accession>A0A5J4UX77</accession>
<dbReference type="PANTHER" id="PTHR33050">
    <property type="entry name" value="REVERSE TRANSCRIPTASE DOMAIN-CONTAINING PROTEIN"/>
    <property type="match status" value="1"/>
</dbReference>